<sequence length="133" mass="14506">MPERFSMEWLNGKTLYDVWYGLGVDSNGNDMDGEVPIVVKMVFNANGTGIGTGILNYNNEEPVTITYSVDSNGGLYFDGDPSLIGVICGSTSQYLRVDYFENGEPVGRDAFFFNEEDAMNAAKLLTSSISPCS</sequence>
<dbReference type="RefSeq" id="WP_164656887.1">
    <property type="nucleotide sequence ID" value="NZ_JAAIJR010000208.1"/>
</dbReference>
<reference evidence="2" key="1">
    <citation type="journal article" date="2020" name="Microbiol. Resour. Announc.">
        <title>Draft Genome Sequences of Thiorhodococcus mannitoliphagus and Thiorhodococcus minor, Purple Sulfur Photosynthetic Bacteria in the Gammaproteobacterial Family Chromatiaceae.</title>
        <authorList>
            <person name="Aviles F.A."/>
            <person name="Meyer T.E."/>
            <person name="Kyndt J.A."/>
        </authorList>
    </citation>
    <scope>NUCLEOTIDE SEQUENCE [LARGE SCALE GENOMIC DNA]</scope>
    <source>
        <strain evidence="2">DSM 18266</strain>
    </source>
</reference>
<accession>A0A6P1E7F9</accession>
<keyword evidence="2" id="KW-1185">Reference proteome</keyword>
<dbReference type="EMBL" id="JAAIJR010000208">
    <property type="protein sequence ID" value="NEX23455.1"/>
    <property type="molecule type" value="Genomic_DNA"/>
</dbReference>
<proteinExistence type="predicted"/>
<gene>
    <name evidence="1" type="ORF">G3480_24725</name>
</gene>
<name>A0A6P1E7F9_9GAMM</name>
<comment type="caution">
    <text evidence="1">The sequence shown here is derived from an EMBL/GenBank/DDBJ whole genome shotgun (WGS) entry which is preliminary data.</text>
</comment>
<evidence type="ECO:0000313" key="2">
    <source>
        <dbReference type="Proteomes" id="UP000471640"/>
    </source>
</evidence>
<organism evidence="1 2">
    <name type="scientific">Thiorhodococcus mannitoliphagus</name>
    <dbReference type="NCBI Taxonomy" id="329406"/>
    <lineage>
        <taxon>Bacteria</taxon>
        <taxon>Pseudomonadati</taxon>
        <taxon>Pseudomonadota</taxon>
        <taxon>Gammaproteobacteria</taxon>
        <taxon>Chromatiales</taxon>
        <taxon>Chromatiaceae</taxon>
        <taxon>Thiorhodococcus</taxon>
    </lineage>
</organism>
<protein>
    <submittedName>
        <fullName evidence="1">Uncharacterized protein</fullName>
    </submittedName>
</protein>
<evidence type="ECO:0000313" key="1">
    <source>
        <dbReference type="EMBL" id="NEX23455.1"/>
    </source>
</evidence>
<dbReference type="Proteomes" id="UP000471640">
    <property type="component" value="Unassembled WGS sequence"/>
</dbReference>
<reference evidence="1 2" key="2">
    <citation type="submission" date="2020-02" db="EMBL/GenBank/DDBJ databases">
        <title>Genome sequences of Thiorhodococcus mannitoliphagus and Thiorhodococcus minor, purple sulfur photosynthetic bacteria in the gammaproteobacterial family, Chromatiaceae.</title>
        <authorList>
            <person name="Aviles F.A."/>
            <person name="Meyer T.E."/>
            <person name="Kyndt J.A."/>
        </authorList>
    </citation>
    <scope>NUCLEOTIDE SEQUENCE [LARGE SCALE GENOMIC DNA]</scope>
    <source>
        <strain evidence="1 2">DSM 18266</strain>
    </source>
</reference>
<dbReference type="AlphaFoldDB" id="A0A6P1E7F9"/>